<evidence type="ECO:0008006" key="4">
    <source>
        <dbReference type="Google" id="ProtNLM"/>
    </source>
</evidence>
<reference evidence="2" key="1">
    <citation type="submission" date="2015-04" db="UniProtKB">
        <authorList>
            <consortium name="EnsemblPlants"/>
        </authorList>
    </citation>
    <scope>IDENTIFICATION</scope>
</reference>
<keyword evidence="3" id="KW-1185">Reference proteome</keyword>
<evidence type="ECO:0000313" key="3">
    <source>
        <dbReference type="Proteomes" id="UP000008021"/>
    </source>
</evidence>
<dbReference type="GO" id="GO:0005829">
    <property type="term" value="C:cytosol"/>
    <property type="evidence" value="ECO:0007669"/>
    <property type="project" value="TreeGrafter"/>
</dbReference>
<protein>
    <recommendedName>
        <fullName evidence="4">Expp1 protein</fullName>
    </recommendedName>
</protein>
<dbReference type="STRING" id="40149.A0A0E0D7X0"/>
<dbReference type="GO" id="GO:0046872">
    <property type="term" value="F:metal ion binding"/>
    <property type="evidence" value="ECO:0007669"/>
    <property type="project" value="InterPro"/>
</dbReference>
<name>A0A0E0D7X0_9ORYZ</name>
<dbReference type="InterPro" id="IPR044248">
    <property type="entry name" value="DPH3/4-like"/>
</dbReference>
<evidence type="ECO:0000256" key="1">
    <source>
        <dbReference type="SAM" id="SignalP"/>
    </source>
</evidence>
<accession>A0A0E0D7X0</accession>
<organism evidence="2">
    <name type="scientific">Oryza meridionalis</name>
    <dbReference type="NCBI Taxonomy" id="40149"/>
    <lineage>
        <taxon>Eukaryota</taxon>
        <taxon>Viridiplantae</taxon>
        <taxon>Streptophyta</taxon>
        <taxon>Embryophyta</taxon>
        <taxon>Tracheophyta</taxon>
        <taxon>Spermatophyta</taxon>
        <taxon>Magnoliopsida</taxon>
        <taxon>Liliopsida</taxon>
        <taxon>Poales</taxon>
        <taxon>Poaceae</taxon>
        <taxon>BOP clade</taxon>
        <taxon>Oryzoideae</taxon>
        <taxon>Oryzeae</taxon>
        <taxon>Oryzinae</taxon>
        <taxon>Oryza</taxon>
    </lineage>
</organism>
<dbReference type="Proteomes" id="UP000008021">
    <property type="component" value="Chromosome 3"/>
</dbReference>
<dbReference type="GO" id="GO:0017183">
    <property type="term" value="P:protein histidyl modification to diphthamide"/>
    <property type="evidence" value="ECO:0007669"/>
    <property type="project" value="InterPro"/>
</dbReference>
<dbReference type="PANTHER" id="PTHR21454:SF41">
    <property type="entry name" value="EXPP1 PROTEIN"/>
    <property type="match status" value="1"/>
</dbReference>
<proteinExistence type="predicted"/>
<reference evidence="2" key="2">
    <citation type="submission" date="2018-05" db="EMBL/GenBank/DDBJ databases">
        <title>OmerRS3 (Oryza meridionalis Reference Sequence Version 3).</title>
        <authorList>
            <person name="Zhang J."/>
            <person name="Kudrna D."/>
            <person name="Lee S."/>
            <person name="Talag J."/>
            <person name="Welchert J."/>
            <person name="Wing R.A."/>
        </authorList>
    </citation>
    <scope>NUCLEOTIDE SEQUENCE [LARGE SCALE GENOMIC DNA]</scope>
    <source>
        <strain evidence="2">cv. OR44</strain>
    </source>
</reference>
<feature type="chain" id="PRO_5002356574" description="Expp1 protein" evidence="1">
    <location>
        <begin position="40"/>
        <end position="259"/>
    </location>
</feature>
<sequence>MAMATLSSRSRRACVPVAAAAAVPLLLLVLLVVAPSVAAGGDTNGVYEPCADAAVQRGDGFTFGVAFAARDAFFSGGVQLSPCDGRLSLASKGAKLAVFRPEVDEISLLTVNTSAGGGFDPAISGGYMVAFAGRKYAARSSPVFVSNSSYTVTSFTLVFEFNKGTLQNLYWKANGCSACSGQPSFTCVDQSCAISTANCTGKGGSVDCSPGIQLAFSGTDKHEAVLNSWYEVSKLRQYSLVGLFSNLKDSLTSQFSIFF</sequence>
<dbReference type="AlphaFoldDB" id="A0A0E0D7X0"/>
<dbReference type="PANTHER" id="PTHR21454">
    <property type="entry name" value="DPH3 HOMOLOG-RELATED"/>
    <property type="match status" value="1"/>
</dbReference>
<dbReference type="EnsemblPlants" id="OMERI03G33890.1">
    <property type="protein sequence ID" value="OMERI03G33890.1"/>
    <property type="gene ID" value="OMERI03G33890"/>
</dbReference>
<feature type="signal peptide" evidence="1">
    <location>
        <begin position="1"/>
        <end position="39"/>
    </location>
</feature>
<dbReference type="HOGENOM" id="CLU_1139693_0_0_1"/>
<keyword evidence="1" id="KW-0732">Signal</keyword>
<dbReference type="Gramene" id="OMERI03G33890.1">
    <property type="protein sequence ID" value="OMERI03G33890.1"/>
    <property type="gene ID" value="OMERI03G33890"/>
</dbReference>
<evidence type="ECO:0000313" key="2">
    <source>
        <dbReference type="EnsemblPlants" id="OMERI03G33890.1"/>
    </source>
</evidence>
<dbReference type="eggNOG" id="ENOG502QQ68">
    <property type="taxonomic scope" value="Eukaryota"/>
</dbReference>